<name>A0A2V5K6P3_9BACL</name>
<dbReference type="EMBL" id="QJVJ01000007">
    <property type="protein sequence ID" value="PYI53453.1"/>
    <property type="molecule type" value="Genomic_DNA"/>
</dbReference>
<dbReference type="SUPFAM" id="SSF51430">
    <property type="entry name" value="NAD(P)-linked oxidoreductase"/>
    <property type="match status" value="1"/>
</dbReference>
<sequence>MQTGEEAGAHASKLTLGTVQLGIPYGIRNRDGMPSEEDSLALLQEAWDGGVRSYDTASVYGQSETILGKFFDGKSPLLTTKIKIHPEPGATPSTLERAIRGEIESSLKRLNRSSVPIVMLHNTDAMESHGAAVTAAFRAAVREGLIGQAGISVAHNGEDEYRMLERYLRDDAFGAIQLPMNVFDHRPLAGGRFRALATSGKTLFLRSVFLQGLLYMNEEEVPDKLREARKPIAELRGLSERYGVPVAQMAVSFVRDMDGVHSLVIGAETIPQVRGNIALIGGPPLPDELREEILVRFRDVPEKVITPHLWN</sequence>
<comment type="caution">
    <text evidence="2">The sequence shown here is derived from an EMBL/GenBank/DDBJ whole genome shotgun (WGS) entry which is preliminary data.</text>
</comment>
<evidence type="ECO:0000313" key="2">
    <source>
        <dbReference type="EMBL" id="PYI53453.1"/>
    </source>
</evidence>
<dbReference type="CDD" id="cd19097">
    <property type="entry name" value="AKR_unchar"/>
    <property type="match status" value="1"/>
</dbReference>
<gene>
    <name evidence="2" type="ORF">DLM86_16910</name>
</gene>
<dbReference type="AlphaFoldDB" id="A0A2V5K6P3"/>
<dbReference type="InterPro" id="IPR053135">
    <property type="entry name" value="AKR2_Oxidoreductase"/>
</dbReference>
<accession>A0A2V5K6P3</accession>
<feature type="domain" description="NADP-dependent oxidoreductase" evidence="1">
    <location>
        <begin position="13"/>
        <end position="287"/>
    </location>
</feature>
<evidence type="ECO:0000259" key="1">
    <source>
        <dbReference type="Pfam" id="PF00248"/>
    </source>
</evidence>
<dbReference type="Gene3D" id="3.20.20.100">
    <property type="entry name" value="NADP-dependent oxidoreductase domain"/>
    <property type="match status" value="1"/>
</dbReference>
<evidence type="ECO:0000313" key="3">
    <source>
        <dbReference type="Proteomes" id="UP000247476"/>
    </source>
</evidence>
<protein>
    <recommendedName>
        <fullName evidence="1">NADP-dependent oxidoreductase domain-containing protein</fullName>
    </recommendedName>
</protein>
<reference evidence="2 3" key="1">
    <citation type="submission" date="2018-05" db="EMBL/GenBank/DDBJ databases">
        <title>Paenibacillus flagellatus sp. nov., isolated from selenium mineral soil.</title>
        <authorList>
            <person name="Dai X."/>
        </authorList>
    </citation>
    <scope>NUCLEOTIDE SEQUENCE [LARGE SCALE GENOMIC DNA]</scope>
    <source>
        <strain evidence="2 3">DXL2</strain>
    </source>
</reference>
<proteinExistence type="predicted"/>
<dbReference type="Proteomes" id="UP000247476">
    <property type="component" value="Unassembled WGS sequence"/>
</dbReference>
<dbReference type="PANTHER" id="PTHR43312:SF1">
    <property type="entry name" value="NADP-DEPENDENT OXIDOREDUCTASE DOMAIN-CONTAINING PROTEIN"/>
    <property type="match status" value="1"/>
</dbReference>
<organism evidence="2 3">
    <name type="scientific">Paenibacillus flagellatus</name>
    <dbReference type="NCBI Taxonomy" id="2211139"/>
    <lineage>
        <taxon>Bacteria</taxon>
        <taxon>Bacillati</taxon>
        <taxon>Bacillota</taxon>
        <taxon>Bacilli</taxon>
        <taxon>Bacillales</taxon>
        <taxon>Paenibacillaceae</taxon>
        <taxon>Paenibacillus</taxon>
    </lineage>
</organism>
<dbReference type="Pfam" id="PF00248">
    <property type="entry name" value="Aldo_ket_red"/>
    <property type="match status" value="1"/>
</dbReference>
<dbReference type="InterPro" id="IPR023210">
    <property type="entry name" value="NADP_OxRdtase_dom"/>
</dbReference>
<dbReference type="PANTHER" id="PTHR43312">
    <property type="entry name" value="D-THREO-ALDOSE 1-DEHYDROGENASE"/>
    <property type="match status" value="1"/>
</dbReference>
<keyword evidence="3" id="KW-1185">Reference proteome</keyword>
<dbReference type="InterPro" id="IPR036812">
    <property type="entry name" value="NAD(P)_OxRdtase_dom_sf"/>
</dbReference>